<dbReference type="Proteomes" id="UP000199480">
    <property type="component" value="Chromosome I"/>
</dbReference>
<proteinExistence type="predicted"/>
<dbReference type="InterPro" id="IPR009057">
    <property type="entry name" value="Homeodomain-like_sf"/>
</dbReference>
<dbReference type="InterPro" id="IPR000281">
    <property type="entry name" value="HTH_RpiR"/>
</dbReference>
<dbReference type="GeneID" id="78501333"/>
<keyword evidence="2" id="KW-0238">DNA-binding</keyword>
<dbReference type="Gene3D" id="1.10.10.10">
    <property type="entry name" value="Winged helix-like DNA-binding domain superfamily/Winged helix DNA-binding domain"/>
    <property type="match status" value="1"/>
</dbReference>
<gene>
    <name evidence="2" type="ORF">SAMN04489857_2007</name>
</gene>
<sequence>MSNETLRKRGHVESGHVQTFTRLEEYIIRELAHHISQNEEVSLTFLAEECHVSKSTVIKAVKKLGYQGFDDLVHNIRFNAQTSSGVLLPGKLVEGDCEEIVCKLADRLRLCEGRRNFIFTGDRRTSDVVARYMSRKLAMFDLFATMSTDYAMARREVLECGTAFFILHRELPRRAAHEQDAGYGMGMLRSARDAGFDIVAFSDDPDRRAAQEADLLVRISPNEDEDVDLFVPKTLMVFEQALTHYAQRRSANGE</sequence>
<dbReference type="InterPro" id="IPR036388">
    <property type="entry name" value="WH-like_DNA-bd_sf"/>
</dbReference>
<evidence type="ECO:0000259" key="1">
    <source>
        <dbReference type="PROSITE" id="PS51071"/>
    </source>
</evidence>
<evidence type="ECO:0000313" key="3">
    <source>
        <dbReference type="Proteomes" id="UP000199480"/>
    </source>
</evidence>
<dbReference type="PROSITE" id="PS51071">
    <property type="entry name" value="HTH_RPIR"/>
    <property type="match status" value="1"/>
</dbReference>
<dbReference type="AlphaFoldDB" id="A0A1H1NWC1"/>
<dbReference type="Pfam" id="PF01418">
    <property type="entry name" value="HTH_6"/>
    <property type="match status" value="1"/>
</dbReference>
<protein>
    <submittedName>
        <fullName evidence="2">DNA-binding transcriptional regulator, MurR/RpiR family, contains HTH and SIS domains</fullName>
    </submittedName>
</protein>
<dbReference type="GO" id="GO:1901135">
    <property type="term" value="P:carbohydrate derivative metabolic process"/>
    <property type="evidence" value="ECO:0007669"/>
    <property type="project" value="InterPro"/>
</dbReference>
<feature type="domain" description="HTH rpiR-type" evidence="1">
    <location>
        <begin position="7"/>
        <end position="83"/>
    </location>
</feature>
<dbReference type="SUPFAM" id="SSF46689">
    <property type="entry name" value="Homeodomain-like"/>
    <property type="match status" value="1"/>
</dbReference>
<dbReference type="OrthoDB" id="3196615at2"/>
<name>A0A1H1NWC1_9ACTN</name>
<reference evidence="3" key="1">
    <citation type="submission" date="2016-10" db="EMBL/GenBank/DDBJ databases">
        <authorList>
            <person name="Varghese N."/>
            <person name="Submissions S."/>
        </authorList>
    </citation>
    <scope>NUCLEOTIDE SEQUENCE [LARGE SCALE GENOMIC DNA]</scope>
    <source>
        <strain evidence="3">DSM 22620</strain>
    </source>
</reference>
<dbReference type="EMBL" id="LT629759">
    <property type="protein sequence ID" value="SDS03266.1"/>
    <property type="molecule type" value="Genomic_DNA"/>
</dbReference>
<dbReference type="RefSeq" id="WP_090863924.1">
    <property type="nucleotide sequence ID" value="NZ_JALEVF010000171.1"/>
</dbReference>
<dbReference type="SUPFAM" id="SSF53697">
    <property type="entry name" value="SIS domain"/>
    <property type="match status" value="1"/>
</dbReference>
<dbReference type="PANTHER" id="PTHR30514">
    <property type="entry name" value="GLUCOKINASE"/>
    <property type="match status" value="1"/>
</dbReference>
<accession>A0A1H1NWC1</accession>
<dbReference type="InterPro" id="IPR046348">
    <property type="entry name" value="SIS_dom_sf"/>
</dbReference>
<dbReference type="PANTHER" id="PTHR30514:SF21">
    <property type="entry name" value="RPIR-FAMILY TRANSCRIPTIONAL REGULATOR"/>
    <property type="match status" value="1"/>
</dbReference>
<evidence type="ECO:0000313" key="2">
    <source>
        <dbReference type="EMBL" id="SDS03266.1"/>
    </source>
</evidence>
<dbReference type="InterPro" id="IPR047640">
    <property type="entry name" value="RpiR-like"/>
</dbReference>
<organism evidence="2 3">
    <name type="scientific">Parafannyhessea umbonata</name>
    <dbReference type="NCBI Taxonomy" id="604330"/>
    <lineage>
        <taxon>Bacteria</taxon>
        <taxon>Bacillati</taxon>
        <taxon>Actinomycetota</taxon>
        <taxon>Coriobacteriia</taxon>
        <taxon>Coriobacteriales</taxon>
        <taxon>Atopobiaceae</taxon>
        <taxon>Parafannyhessea</taxon>
    </lineage>
</organism>
<dbReference type="GO" id="GO:0003700">
    <property type="term" value="F:DNA-binding transcription factor activity"/>
    <property type="evidence" value="ECO:0007669"/>
    <property type="project" value="InterPro"/>
</dbReference>
<dbReference type="GO" id="GO:0097367">
    <property type="term" value="F:carbohydrate derivative binding"/>
    <property type="evidence" value="ECO:0007669"/>
    <property type="project" value="InterPro"/>
</dbReference>
<dbReference type="GO" id="GO:0003677">
    <property type="term" value="F:DNA binding"/>
    <property type="evidence" value="ECO:0007669"/>
    <property type="project" value="UniProtKB-KW"/>
</dbReference>